<keyword evidence="1" id="KW-0547">Nucleotide-binding</keyword>
<sequence length="244" mass="27297">MNNEMDEISGMPEDQQQPAKEVKNLINVENAVIRHGDNIVIAEVSFSIGAGEFVYFLGRTGSGKSSMMKTLYADLPFEGTSGTVLGYDLANLRRRDIPMLRRKMGMVFQDFQLLTDRSVCENLLFVLQATGWRDREAMDSRIDSVLDTVGLSDKKDKMPHQLSGGEQQKVVIARALLNDPELLLVDEPTGNLDPQSSEEVLNTLVELKKSGKAILMATHDMLVMEKYPSRILWFADGKVTDNKE</sequence>
<dbReference type="PROSITE" id="PS00211">
    <property type="entry name" value="ABC_TRANSPORTER_1"/>
    <property type="match status" value="1"/>
</dbReference>
<dbReference type="InterPro" id="IPR003593">
    <property type="entry name" value="AAA+_ATPase"/>
</dbReference>
<protein>
    <submittedName>
        <fullName evidence="4">Cell division ATP-binding protein FtsE</fullName>
    </submittedName>
</protein>
<dbReference type="GO" id="GO:0051301">
    <property type="term" value="P:cell division"/>
    <property type="evidence" value="ECO:0007669"/>
    <property type="project" value="UniProtKB-KW"/>
</dbReference>
<dbReference type="InterPro" id="IPR027417">
    <property type="entry name" value="P-loop_NTPase"/>
</dbReference>
<dbReference type="GO" id="GO:0005886">
    <property type="term" value="C:plasma membrane"/>
    <property type="evidence" value="ECO:0007669"/>
    <property type="project" value="TreeGrafter"/>
</dbReference>
<gene>
    <name evidence="4" type="primary">ftsE_12</name>
    <name evidence="4" type="ORF">SDC9_55785</name>
</gene>
<feature type="domain" description="ABC transporter" evidence="3">
    <location>
        <begin position="26"/>
        <end position="244"/>
    </location>
</feature>
<dbReference type="GO" id="GO:0016887">
    <property type="term" value="F:ATP hydrolysis activity"/>
    <property type="evidence" value="ECO:0007669"/>
    <property type="project" value="InterPro"/>
</dbReference>
<evidence type="ECO:0000256" key="1">
    <source>
        <dbReference type="ARBA" id="ARBA00022741"/>
    </source>
</evidence>
<dbReference type="SMART" id="SM00382">
    <property type="entry name" value="AAA"/>
    <property type="match status" value="1"/>
</dbReference>
<reference evidence="4" key="1">
    <citation type="submission" date="2019-08" db="EMBL/GenBank/DDBJ databases">
        <authorList>
            <person name="Kucharzyk K."/>
            <person name="Murdoch R.W."/>
            <person name="Higgins S."/>
            <person name="Loffler F."/>
        </authorList>
    </citation>
    <scope>NUCLEOTIDE SEQUENCE</scope>
</reference>
<comment type="caution">
    <text evidence="4">The sequence shown here is derived from an EMBL/GenBank/DDBJ whole genome shotgun (WGS) entry which is preliminary data.</text>
</comment>
<accession>A0A644X0I9</accession>
<dbReference type="PANTHER" id="PTHR24220">
    <property type="entry name" value="IMPORT ATP-BINDING PROTEIN"/>
    <property type="match status" value="1"/>
</dbReference>
<organism evidence="4">
    <name type="scientific">bioreactor metagenome</name>
    <dbReference type="NCBI Taxonomy" id="1076179"/>
    <lineage>
        <taxon>unclassified sequences</taxon>
        <taxon>metagenomes</taxon>
        <taxon>ecological metagenomes</taxon>
    </lineage>
</organism>
<dbReference type="SUPFAM" id="SSF52540">
    <property type="entry name" value="P-loop containing nucleoside triphosphate hydrolases"/>
    <property type="match status" value="1"/>
</dbReference>
<keyword evidence="4" id="KW-0131">Cell cycle</keyword>
<dbReference type="PANTHER" id="PTHR24220:SF470">
    <property type="entry name" value="CELL DIVISION ATP-BINDING PROTEIN FTSE"/>
    <property type="match status" value="1"/>
</dbReference>
<dbReference type="GO" id="GO:0005524">
    <property type="term" value="F:ATP binding"/>
    <property type="evidence" value="ECO:0007669"/>
    <property type="project" value="UniProtKB-KW"/>
</dbReference>
<dbReference type="InterPro" id="IPR015854">
    <property type="entry name" value="ABC_transpr_LolD-like"/>
</dbReference>
<dbReference type="EMBL" id="VSSQ01001573">
    <property type="protein sequence ID" value="MPM09467.1"/>
    <property type="molecule type" value="Genomic_DNA"/>
</dbReference>
<proteinExistence type="predicted"/>
<dbReference type="InterPro" id="IPR003439">
    <property type="entry name" value="ABC_transporter-like_ATP-bd"/>
</dbReference>
<keyword evidence="2 4" id="KW-0067">ATP-binding</keyword>
<keyword evidence="4" id="KW-0132">Cell division</keyword>
<dbReference type="InterPro" id="IPR017871">
    <property type="entry name" value="ABC_transporter-like_CS"/>
</dbReference>
<evidence type="ECO:0000256" key="2">
    <source>
        <dbReference type="ARBA" id="ARBA00022840"/>
    </source>
</evidence>
<dbReference type="Pfam" id="PF00005">
    <property type="entry name" value="ABC_tran"/>
    <property type="match status" value="1"/>
</dbReference>
<dbReference type="Gene3D" id="3.40.50.300">
    <property type="entry name" value="P-loop containing nucleotide triphosphate hydrolases"/>
    <property type="match status" value="1"/>
</dbReference>
<evidence type="ECO:0000259" key="3">
    <source>
        <dbReference type="PROSITE" id="PS50893"/>
    </source>
</evidence>
<evidence type="ECO:0000313" key="4">
    <source>
        <dbReference type="EMBL" id="MPM09467.1"/>
    </source>
</evidence>
<dbReference type="GO" id="GO:0022857">
    <property type="term" value="F:transmembrane transporter activity"/>
    <property type="evidence" value="ECO:0007669"/>
    <property type="project" value="TreeGrafter"/>
</dbReference>
<dbReference type="PROSITE" id="PS50893">
    <property type="entry name" value="ABC_TRANSPORTER_2"/>
    <property type="match status" value="1"/>
</dbReference>
<name>A0A644X0I9_9ZZZZ</name>
<dbReference type="AlphaFoldDB" id="A0A644X0I9"/>